<keyword evidence="9" id="KW-1185">Reference proteome</keyword>
<keyword evidence="4" id="KW-0472">Membrane</keyword>
<sequence length="467" mass="53435">MKTILDFKPILFFLIVLSFTSCEELVQIDTPNYQITSEVVFSDIETARSAVQGIYNELFNTAFSNGGTNSVTVISGLSADELKSLRPTDRSYMDFYENEIQTTNTRNLNLWSSAYKIIYMSNSLLDGISNSTGIEAVSLAELKGEAKFTRAFSYFYLVNLYGEVPLILTKDYRENALADSNTKQEIYEQIINDLQEAVELLPQSYRNQDRINVNQSVAKALLARVQLYLKNWEEAELLSTQVISQTDTYEILEDLDQVFLANSREAIWQISPAGRGGSLTQTKEGAAFIFHPFISSLTHVALTDDLVNSFDLEDQRQSKWIGFHSRSENYHAFKYKDRNSSDNLTEYSMVIRLSEMYLIRAEARLMQSNLPGAIADLDVIKARAGLPIISEFRPNMDGEELMDEVIEERRKELFTEWGHRWLDLKRTERSDAVLAPIKPDWEATDRLYPIPAEERMKNPNLNQNPGY</sequence>
<dbReference type="EMBL" id="JAVJIU010000004">
    <property type="protein sequence ID" value="MDR5591140.1"/>
    <property type="molecule type" value="Genomic_DNA"/>
</dbReference>
<keyword evidence="3" id="KW-0732">Signal</keyword>
<dbReference type="RefSeq" id="WP_309562009.1">
    <property type="nucleotide sequence ID" value="NZ_JAVJIU010000004.1"/>
</dbReference>
<feature type="domain" description="SusD-like N-terminal" evidence="7">
    <location>
        <begin position="89"/>
        <end position="227"/>
    </location>
</feature>
<evidence type="ECO:0000256" key="2">
    <source>
        <dbReference type="ARBA" id="ARBA00006275"/>
    </source>
</evidence>
<evidence type="ECO:0000259" key="6">
    <source>
        <dbReference type="Pfam" id="PF07980"/>
    </source>
</evidence>
<feature type="domain" description="RagB/SusD" evidence="6">
    <location>
        <begin position="319"/>
        <end position="467"/>
    </location>
</feature>
<evidence type="ECO:0000256" key="3">
    <source>
        <dbReference type="ARBA" id="ARBA00022729"/>
    </source>
</evidence>
<dbReference type="InterPro" id="IPR012944">
    <property type="entry name" value="SusD_RagB_dom"/>
</dbReference>
<dbReference type="InterPro" id="IPR011990">
    <property type="entry name" value="TPR-like_helical_dom_sf"/>
</dbReference>
<protein>
    <submittedName>
        <fullName evidence="8">RagB/SusD family nutrient uptake outer membrane protein</fullName>
    </submittedName>
</protein>
<evidence type="ECO:0000313" key="8">
    <source>
        <dbReference type="EMBL" id="MDR5591140.1"/>
    </source>
</evidence>
<dbReference type="CDD" id="cd08977">
    <property type="entry name" value="SusD"/>
    <property type="match status" value="1"/>
</dbReference>
<evidence type="ECO:0000259" key="7">
    <source>
        <dbReference type="Pfam" id="PF14322"/>
    </source>
</evidence>
<accession>A0ABU1ERY5</accession>
<dbReference type="Pfam" id="PF07980">
    <property type="entry name" value="SusD_RagB"/>
    <property type="match status" value="1"/>
</dbReference>
<evidence type="ECO:0000256" key="4">
    <source>
        <dbReference type="ARBA" id="ARBA00023136"/>
    </source>
</evidence>
<dbReference type="Gene3D" id="1.25.40.390">
    <property type="match status" value="1"/>
</dbReference>
<comment type="subcellular location">
    <subcellularLocation>
        <location evidence="1">Cell outer membrane</location>
    </subcellularLocation>
</comment>
<keyword evidence="5" id="KW-0998">Cell outer membrane</keyword>
<dbReference type="SUPFAM" id="SSF48452">
    <property type="entry name" value="TPR-like"/>
    <property type="match status" value="1"/>
</dbReference>
<dbReference type="Proteomes" id="UP001257234">
    <property type="component" value="Unassembled WGS sequence"/>
</dbReference>
<dbReference type="InterPro" id="IPR033985">
    <property type="entry name" value="SusD-like_N"/>
</dbReference>
<reference evidence="9" key="1">
    <citation type="submission" date="2023-07" db="EMBL/GenBank/DDBJ databases">
        <title>Christiangramia sp. SM2212., a novel bacterium of the family Flavobacteriaceae isolated from the sea sediment.</title>
        <authorList>
            <person name="Wang J."/>
            <person name="Zhang X."/>
        </authorList>
    </citation>
    <scope>NUCLEOTIDE SEQUENCE [LARGE SCALE GENOMIC DNA]</scope>
    <source>
        <strain evidence="9">SM2212</strain>
    </source>
</reference>
<comment type="caution">
    <text evidence="8">The sequence shown here is derived from an EMBL/GenBank/DDBJ whole genome shotgun (WGS) entry which is preliminary data.</text>
</comment>
<evidence type="ECO:0000256" key="1">
    <source>
        <dbReference type="ARBA" id="ARBA00004442"/>
    </source>
</evidence>
<evidence type="ECO:0000256" key="5">
    <source>
        <dbReference type="ARBA" id="ARBA00023237"/>
    </source>
</evidence>
<gene>
    <name evidence="8" type="ORF">RE431_10870</name>
</gene>
<evidence type="ECO:0000313" key="9">
    <source>
        <dbReference type="Proteomes" id="UP001257234"/>
    </source>
</evidence>
<organism evidence="8 9">
    <name type="scientific">Christiangramia sediminicola</name>
    <dbReference type="NCBI Taxonomy" id="3073267"/>
    <lineage>
        <taxon>Bacteria</taxon>
        <taxon>Pseudomonadati</taxon>
        <taxon>Bacteroidota</taxon>
        <taxon>Flavobacteriia</taxon>
        <taxon>Flavobacteriales</taxon>
        <taxon>Flavobacteriaceae</taxon>
        <taxon>Christiangramia</taxon>
    </lineage>
</organism>
<dbReference type="PROSITE" id="PS51257">
    <property type="entry name" value="PROKAR_LIPOPROTEIN"/>
    <property type="match status" value="1"/>
</dbReference>
<comment type="similarity">
    <text evidence="2">Belongs to the SusD family.</text>
</comment>
<proteinExistence type="inferred from homology"/>
<name>A0ABU1ERY5_9FLAO</name>
<dbReference type="Pfam" id="PF14322">
    <property type="entry name" value="SusD-like_3"/>
    <property type="match status" value="1"/>
</dbReference>